<dbReference type="SUPFAM" id="SSF109604">
    <property type="entry name" value="HD-domain/PDEase-like"/>
    <property type="match status" value="1"/>
</dbReference>
<feature type="domain" description="HD" evidence="3">
    <location>
        <begin position="65"/>
        <end position="193"/>
    </location>
</feature>
<dbReference type="FunFam" id="1.10.3210.10:FF:000024">
    <property type="entry name" value="Deoxyguanosinetriphosphate triphosphohydrolase-like protein"/>
    <property type="match status" value="1"/>
</dbReference>
<dbReference type="Gene3D" id="1.10.3210.10">
    <property type="entry name" value="Hypothetical protein af1432"/>
    <property type="match status" value="1"/>
</dbReference>
<dbReference type="PANTHER" id="PTHR35795">
    <property type="entry name" value="SLR1885 PROTEIN"/>
    <property type="match status" value="1"/>
</dbReference>
<protein>
    <recommendedName>
        <fullName evidence="2">Deoxyguanosinetriphosphate triphosphohydrolase-like protein</fullName>
    </recommendedName>
</protein>
<keyword evidence="1 2" id="KW-0378">Hydrolase</keyword>
<gene>
    <name evidence="4" type="ORF">COW11_01330</name>
</gene>
<dbReference type="Pfam" id="PF01966">
    <property type="entry name" value="HD"/>
    <property type="match status" value="1"/>
</dbReference>
<dbReference type="NCBIfam" id="NF002326">
    <property type="entry name" value="PRK01286.1-1"/>
    <property type="match status" value="1"/>
</dbReference>
<proteinExistence type="inferred from homology"/>
<dbReference type="NCBIfam" id="TIGR01353">
    <property type="entry name" value="dGTP_triPase"/>
    <property type="match status" value="1"/>
</dbReference>
<dbReference type="Pfam" id="PF13286">
    <property type="entry name" value="HD_assoc"/>
    <property type="match status" value="1"/>
</dbReference>
<organism evidence="4 5">
    <name type="scientific">Candidatus Taenaricola geysiri</name>
    <dbReference type="NCBI Taxonomy" id="1974752"/>
    <lineage>
        <taxon>Bacteria</taxon>
        <taxon>Pseudomonadati</taxon>
        <taxon>Candidatus Omnitrophota</taxon>
        <taxon>Candidatus Taenaricola</taxon>
    </lineage>
</organism>
<dbReference type="PANTHER" id="PTHR35795:SF1">
    <property type="entry name" value="BIS(5'-NUCLEOSYL)-TETRAPHOSPHATASE, SYMMETRICAL"/>
    <property type="match status" value="1"/>
</dbReference>
<dbReference type="AlphaFoldDB" id="A0A2J0LI09"/>
<reference evidence="4 5" key="1">
    <citation type="submission" date="2017-09" db="EMBL/GenBank/DDBJ databases">
        <title>Depth-based differentiation of microbial function through sediment-hosted aquifers and enrichment of novel symbionts in the deep terrestrial subsurface.</title>
        <authorList>
            <person name="Probst A.J."/>
            <person name="Ladd B."/>
            <person name="Jarett J.K."/>
            <person name="Geller-Mcgrath D.E."/>
            <person name="Sieber C.M."/>
            <person name="Emerson J.B."/>
            <person name="Anantharaman K."/>
            <person name="Thomas B.C."/>
            <person name="Malmstrom R."/>
            <person name="Stieglmeier M."/>
            <person name="Klingl A."/>
            <person name="Woyke T."/>
            <person name="Ryan C.M."/>
            <person name="Banfield J.F."/>
        </authorList>
    </citation>
    <scope>NUCLEOTIDE SEQUENCE [LARGE SCALE GENOMIC DNA]</scope>
    <source>
        <strain evidence="4">CG12_big_fil_rev_8_21_14_0_65_43_15</strain>
    </source>
</reference>
<dbReference type="InterPro" id="IPR006674">
    <property type="entry name" value="HD_domain"/>
</dbReference>
<dbReference type="CDD" id="cd00077">
    <property type="entry name" value="HDc"/>
    <property type="match status" value="1"/>
</dbReference>
<sequence>MKNKSASFAFCEKDTLGRAWREKEHPYRSCYQRDRDRIVHSTAFRRLEYKTQVFVNHEGDYYRTRLTHTLEVAQIARSIARALGINEDLTEAIALAHDLGHTPFGHSGEDTLRELMRSHGGFDHNVHGLRVVDVLEERYPEFKGLNLSWEVREGIAKHSTSYDKPSRLKEFNPGSSPTLEAQVVDVADEIAYDNHDLDDGLTSGFIKDKDLKCVELWNDIDLNITKKYPGISDYMRRFQIIRHLINLQVTDLITESEKNIKDKKIKTVLDVRRLKTRLVCFSRNMQEKRRPLREFLKERLYQHYKVARMSNKARMFINELFAVYVSRPGQLPPYFRNRIKADGKHRVICDYIAGMTDRYAQDEYKKLFQPYERV</sequence>
<evidence type="ECO:0000256" key="1">
    <source>
        <dbReference type="ARBA" id="ARBA00022801"/>
    </source>
</evidence>
<dbReference type="InterPro" id="IPR023023">
    <property type="entry name" value="dNTPase_2"/>
</dbReference>
<dbReference type="InterPro" id="IPR006261">
    <property type="entry name" value="dGTPase"/>
</dbReference>
<evidence type="ECO:0000313" key="4">
    <source>
        <dbReference type="EMBL" id="PIW66829.1"/>
    </source>
</evidence>
<comment type="caution">
    <text evidence="4">The sequence shown here is derived from an EMBL/GenBank/DDBJ whole genome shotgun (WGS) entry which is preliminary data.</text>
</comment>
<name>A0A2J0LI09_9BACT</name>
<dbReference type="SMART" id="SM00471">
    <property type="entry name" value="HDc"/>
    <property type="match status" value="1"/>
</dbReference>
<evidence type="ECO:0000256" key="2">
    <source>
        <dbReference type="HAMAP-Rule" id="MF_01212"/>
    </source>
</evidence>
<evidence type="ECO:0000313" key="5">
    <source>
        <dbReference type="Proteomes" id="UP000231267"/>
    </source>
</evidence>
<dbReference type="Proteomes" id="UP000231267">
    <property type="component" value="Unassembled WGS sequence"/>
</dbReference>
<dbReference type="InterPro" id="IPR051094">
    <property type="entry name" value="Diverse_Catalytic_Enzymes"/>
</dbReference>
<comment type="similarity">
    <text evidence="2">Belongs to the dGTPase family. Type 2 subfamily.</text>
</comment>
<dbReference type="InterPro" id="IPR026875">
    <property type="entry name" value="PHydrolase_assoc_dom"/>
</dbReference>
<dbReference type="GO" id="GO:0016793">
    <property type="term" value="F:triphosphoric monoester hydrolase activity"/>
    <property type="evidence" value="ECO:0007669"/>
    <property type="project" value="InterPro"/>
</dbReference>
<dbReference type="InterPro" id="IPR003607">
    <property type="entry name" value="HD/PDEase_dom"/>
</dbReference>
<accession>A0A2J0LI09</accession>
<dbReference type="HAMAP" id="MF_01212">
    <property type="entry name" value="dGTPase_type2"/>
    <property type="match status" value="1"/>
</dbReference>
<dbReference type="PROSITE" id="PS51831">
    <property type="entry name" value="HD"/>
    <property type="match status" value="1"/>
</dbReference>
<dbReference type="EMBL" id="PFGP01000027">
    <property type="protein sequence ID" value="PIW66829.1"/>
    <property type="molecule type" value="Genomic_DNA"/>
</dbReference>
<evidence type="ECO:0000259" key="3">
    <source>
        <dbReference type="PROSITE" id="PS51831"/>
    </source>
</evidence>